<comment type="caution">
    <text evidence="1">The sequence shown here is derived from an EMBL/GenBank/DDBJ whole genome shotgun (WGS) entry which is preliminary data.</text>
</comment>
<sequence>MPASGDYACATIMTVGIVDDVRGAADWVAAALAESGYRADFSPGSLWEIERFFEVEAPDGRPRPDGLLAQQLGARVFAVGAYVGEVVRRHAGGTWLGDDDDPAAEVNVALVLPDRRRIWPVQRVMKRFSNGAEDSIIAYATALGLDPGARPVKPRRRWFR</sequence>
<protein>
    <submittedName>
        <fullName evidence="1">Uncharacterized protein</fullName>
    </submittedName>
</protein>
<keyword evidence="2" id="KW-1185">Reference proteome</keyword>
<evidence type="ECO:0000313" key="1">
    <source>
        <dbReference type="EMBL" id="GAA2359025.1"/>
    </source>
</evidence>
<evidence type="ECO:0000313" key="2">
    <source>
        <dbReference type="Proteomes" id="UP001501444"/>
    </source>
</evidence>
<accession>A0ABP5TQG0</accession>
<proteinExistence type="predicted"/>
<dbReference type="EMBL" id="BAAARV010000046">
    <property type="protein sequence ID" value="GAA2359025.1"/>
    <property type="molecule type" value="Genomic_DNA"/>
</dbReference>
<reference evidence="2" key="1">
    <citation type="journal article" date="2019" name="Int. J. Syst. Evol. Microbiol.">
        <title>The Global Catalogue of Microorganisms (GCM) 10K type strain sequencing project: providing services to taxonomists for standard genome sequencing and annotation.</title>
        <authorList>
            <consortium name="The Broad Institute Genomics Platform"/>
            <consortium name="The Broad Institute Genome Sequencing Center for Infectious Disease"/>
            <person name="Wu L."/>
            <person name="Ma J."/>
        </authorList>
    </citation>
    <scope>NUCLEOTIDE SEQUENCE [LARGE SCALE GENOMIC DNA]</scope>
    <source>
        <strain evidence="2">JCM 3272</strain>
    </source>
</reference>
<dbReference type="Proteomes" id="UP001501444">
    <property type="component" value="Unassembled WGS sequence"/>
</dbReference>
<name>A0ABP5TQG0_9ACTN</name>
<gene>
    <name evidence="1" type="ORF">GCM10010170_053180</name>
</gene>
<organism evidence="1 2">
    <name type="scientific">Dactylosporangium salmoneum</name>
    <dbReference type="NCBI Taxonomy" id="53361"/>
    <lineage>
        <taxon>Bacteria</taxon>
        <taxon>Bacillati</taxon>
        <taxon>Actinomycetota</taxon>
        <taxon>Actinomycetes</taxon>
        <taxon>Micromonosporales</taxon>
        <taxon>Micromonosporaceae</taxon>
        <taxon>Dactylosporangium</taxon>
    </lineage>
</organism>